<dbReference type="InterPro" id="IPR019563">
    <property type="entry name" value="GH97_catalytic"/>
</dbReference>
<dbReference type="Pfam" id="PF08305">
    <property type="entry name" value="NPCBM"/>
    <property type="match status" value="2"/>
</dbReference>
<evidence type="ECO:0000313" key="5">
    <source>
        <dbReference type="EMBL" id="MDQ0893867.1"/>
    </source>
</evidence>
<dbReference type="SUPFAM" id="SSF51445">
    <property type="entry name" value="(Trans)glycosidases"/>
    <property type="match status" value="1"/>
</dbReference>
<keyword evidence="3" id="KW-0732">Signal</keyword>
<dbReference type="Gene3D" id="2.70.98.10">
    <property type="match status" value="1"/>
</dbReference>
<dbReference type="InterPro" id="IPR008979">
    <property type="entry name" value="Galactose-bd-like_sf"/>
</dbReference>
<gene>
    <name evidence="5" type="ORF">QFZ26_001422</name>
</gene>
<dbReference type="Pfam" id="PF14508">
    <property type="entry name" value="GH97_N"/>
    <property type="match status" value="1"/>
</dbReference>
<evidence type="ECO:0000259" key="4">
    <source>
        <dbReference type="SMART" id="SM00776"/>
    </source>
</evidence>
<dbReference type="InterPro" id="IPR018905">
    <property type="entry name" value="A-galactase_NEW3"/>
</dbReference>
<keyword evidence="2 5" id="KW-0326">Glycosidase</keyword>
<dbReference type="InterPro" id="IPR017853">
    <property type="entry name" value="GH"/>
</dbReference>
<dbReference type="Gene3D" id="2.60.120.1060">
    <property type="entry name" value="NPCBM/NEW2 domain"/>
    <property type="match status" value="2"/>
</dbReference>
<dbReference type="InterPro" id="IPR052720">
    <property type="entry name" value="Glycosyl_hydrolase_97"/>
</dbReference>
<accession>A0ABU0R707</accession>
<dbReference type="Pfam" id="PF10633">
    <property type="entry name" value="NPCBM_assoc"/>
    <property type="match status" value="1"/>
</dbReference>
<dbReference type="Pfam" id="PF14509">
    <property type="entry name" value="GH97_C"/>
    <property type="match status" value="1"/>
</dbReference>
<dbReference type="Gene3D" id="3.20.20.70">
    <property type="entry name" value="Aldolase class I"/>
    <property type="match status" value="1"/>
</dbReference>
<organism evidence="5 6">
    <name type="scientific">Agromyces ramosus</name>
    <dbReference type="NCBI Taxonomy" id="33879"/>
    <lineage>
        <taxon>Bacteria</taxon>
        <taxon>Bacillati</taxon>
        <taxon>Actinomycetota</taxon>
        <taxon>Actinomycetes</taxon>
        <taxon>Micrococcales</taxon>
        <taxon>Microbacteriaceae</taxon>
        <taxon>Agromyces</taxon>
    </lineage>
</organism>
<dbReference type="SMART" id="SM00776">
    <property type="entry name" value="NPCBM"/>
    <property type="match status" value="2"/>
</dbReference>
<sequence>MPRHTHRRRTAIAAVVTGTLIGGGLVALSAPPAFADVPIGDVFVSDLPWLNESNGWGPIERDASNGESAAGDGKPITIGGIVYPKGIGMHATGALSVELGANCTAFSAMVGLDDEVTSGVGTVRFQVFGDGALLAETGVVTGNDPAVELAADVTGIEVLRLVAHEATNGKNFDHADWGDAKLACGDEAPEEPVVVEQWDLDGPEGSTIDGVLKLDSAGRVALDVVNGETTLVQATRLGIMGSDGDFRDGLTFVGRTDSVVADAYTMVTGKQEERAYTFSESVFEFANEAGGRFAIAVRLSDDGAAYRYLVAGEGEHRVDDESGAWELPVDGAAWMQRSYAVNYEAEWMQTSATASNGTGNVGYPALFQQGGHYVLLTEADLHGDYSGSHLAHAAGTLRYGVDLFQGAPVTTTGDLSTPWRVAIVGGLDTIVESTLVDDLATPNQLDDEDASWIKPGVSSWSWLTDWNSPKDEARQRDFIDLSARNGWEYVLLDEGWDASWVPRTVRYAETKGVDVIIWFHSRDLRTQEQRDEWLPRIASWGVTGIKVDFMDTDSQVIHQWYDQIAADTAANHLMINFHGASLPTGMQRTWPHIMSYEAVRGAENGISPARSLMVPFARNVVGSMDWTPVTFSRGNGNSSKAHEVAMSIVYESGWQHLSDKPEAYAAEPNAERFLQSLPAHWDETQLVSGTPASDIVLARRAGDRWYIGGMRAGSGDALQLPLAQFGGKHLIVDLLTDDGTNGSATVLTTTHTTKDQTISIPTATNGGFAAIVCLDKPRRESCLDPAEPWAAVDLTVEPSSADVAPGSTVELHASFAVDADAKKVAVSPVVPDGWGVEGESVTAKSLATGEALEASWTLTVPEDGVSGRVEIPVEVTYRIGNEVRTAASQSTLWVTPRPLSGVNFVSDLEWLEQSNGYGPVERDLSNGQAAANDGRPIEIDDVTYPKGVGMHATGAITAWLGGTCSAFDAVVGIDDEVLETPGESGIGSVKFLVYGDGVLLGETRVLTNDDAAMPLSIDVSGVQRLRLVADEATNGKNFDHADWADAKVTCSGS</sequence>
<name>A0ABU0R707_9MICO</name>
<dbReference type="GO" id="GO:0004558">
    <property type="term" value="F:alpha-1,4-glucosidase activity"/>
    <property type="evidence" value="ECO:0007669"/>
    <property type="project" value="UniProtKB-EC"/>
</dbReference>
<dbReference type="SUPFAM" id="SSF49785">
    <property type="entry name" value="Galactose-binding domain-like"/>
    <property type="match status" value="2"/>
</dbReference>
<dbReference type="InterPro" id="IPR013783">
    <property type="entry name" value="Ig-like_fold"/>
</dbReference>
<dbReference type="InterPro" id="IPR013785">
    <property type="entry name" value="Aldolase_TIM"/>
</dbReference>
<feature type="domain" description="Glycosyl hydrolase family 98 putative carbohydrate-binding module" evidence="4">
    <location>
        <begin position="38"/>
        <end position="184"/>
    </location>
</feature>
<proteinExistence type="predicted"/>
<keyword evidence="6" id="KW-1185">Reference proteome</keyword>
<feature type="chain" id="PRO_5045919905" evidence="3">
    <location>
        <begin position="36"/>
        <end position="1053"/>
    </location>
</feature>
<evidence type="ECO:0000256" key="3">
    <source>
        <dbReference type="SAM" id="SignalP"/>
    </source>
</evidence>
<evidence type="ECO:0000313" key="6">
    <source>
        <dbReference type="Proteomes" id="UP001239083"/>
    </source>
</evidence>
<keyword evidence="1 5" id="KW-0378">Hydrolase</keyword>
<dbReference type="InterPro" id="IPR029483">
    <property type="entry name" value="GH97_C"/>
</dbReference>
<protein>
    <submittedName>
        <fullName evidence="5">Alpha-glucosidase</fullName>
        <ecNumber evidence="5">3.2.1.20</ecNumber>
    </submittedName>
</protein>
<dbReference type="Pfam" id="PF10566">
    <property type="entry name" value="Glyco_hydro_97"/>
    <property type="match status" value="1"/>
</dbReference>
<dbReference type="PANTHER" id="PTHR35803:SF2">
    <property type="entry name" value="RETAINING ALPHA-GALACTOSIDASE"/>
    <property type="match status" value="1"/>
</dbReference>
<dbReference type="PANTHER" id="PTHR35803">
    <property type="entry name" value="GLUCAN 1,4-ALPHA-GLUCOSIDASE SUSB-RELATED"/>
    <property type="match status" value="1"/>
</dbReference>
<dbReference type="Gene3D" id="2.60.40.10">
    <property type="entry name" value="Immunoglobulins"/>
    <property type="match status" value="1"/>
</dbReference>
<dbReference type="InterPro" id="IPR038637">
    <property type="entry name" value="NPCBM_sf"/>
</dbReference>
<dbReference type="Gene3D" id="2.60.40.1180">
    <property type="entry name" value="Golgi alpha-mannosidase II"/>
    <property type="match status" value="1"/>
</dbReference>
<evidence type="ECO:0000256" key="2">
    <source>
        <dbReference type="ARBA" id="ARBA00023295"/>
    </source>
</evidence>
<dbReference type="Proteomes" id="UP001239083">
    <property type="component" value="Unassembled WGS sequence"/>
</dbReference>
<dbReference type="RefSeq" id="WP_307040645.1">
    <property type="nucleotide sequence ID" value="NZ_JAUSYY010000001.1"/>
</dbReference>
<dbReference type="InterPro" id="IPR014718">
    <property type="entry name" value="GH-type_carb-bd"/>
</dbReference>
<feature type="domain" description="Glycosyl hydrolase family 98 putative carbohydrate-binding module" evidence="4">
    <location>
        <begin position="899"/>
        <end position="1050"/>
    </location>
</feature>
<comment type="caution">
    <text evidence="5">The sequence shown here is derived from an EMBL/GenBank/DDBJ whole genome shotgun (WGS) entry which is preliminary data.</text>
</comment>
<dbReference type="InterPro" id="IPR013222">
    <property type="entry name" value="Glyco_hyd_98_carb-bd"/>
</dbReference>
<evidence type="ECO:0000256" key="1">
    <source>
        <dbReference type="ARBA" id="ARBA00022801"/>
    </source>
</evidence>
<dbReference type="EC" id="3.2.1.20" evidence="5"/>
<dbReference type="InterPro" id="IPR029486">
    <property type="entry name" value="GH97_N"/>
</dbReference>
<reference evidence="5 6" key="1">
    <citation type="submission" date="2023-07" db="EMBL/GenBank/DDBJ databases">
        <title>Comparative genomics of wheat-associated soil bacteria to identify genetic determinants of phenazine resistance.</title>
        <authorList>
            <person name="Mouncey N."/>
        </authorList>
    </citation>
    <scope>NUCLEOTIDE SEQUENCE [LARGE SCALE GENOMIC DNA]</scope>
    <source>
        <strain evidence="5 6">V3I3</strain>
    </source>
</reference>
<dbReference type="EMBL" id="JAUSYY010000001">
    <property type="protein sequence ID" value="MDQ0893867.1"/>
    <property type="molecule type" value="Genomic_DNA"/>
</dbReference>
<dbReference type="InterPro" id="IPR013780">
    <property type="entry name" value="Glyco_hydro_b"/>
</dbReference>
<feature type="signal peptide" evidence="3">
    <location>
        <begin position="1"/>
        <end position="35"/>
    </location>
</feature>